<evidence type="ECO:0000256" key="3">
    <source>
        <dbReference type="ARBA" id="ARBA00023163"/>
    </source>
</evidence>
<dbReference type="PANTHER" id="PTHR33154:SF18">
    <property type="entry name" value="ARSENICAL RESISTANCE OPERON REPRESSOR"/>
    <property type="match status" value="1"/>
</dbReference>
<dbReference type="Pfam" id="PF01022">
    <property type="entry name" value="HTH_5"/>
    <property type="match status" value="1"/>
</dbReference>
<dbReference type="SUPFAM" id="SSF46785">
    <property type="entry name" value="Winged helix' DNA-binding domain"/>
    <property type="match status" value="1"/>
</dbReference>
<dbReference type="Gene3D" id="1.10.10.10">
    <property type="entry name" value="Winged helix-like DNA-binding domain superfamily/Winged helix DNA-binding domain"/>
    <property type="match status" value="1"/>
</dbReference>
<dbReference type="NCBIfam" id="NF033788">
    <property type="entry name" value="HTH_metalloreg"/>
    <property type="match status" value="1"/>
</dbReference>
<evidence type="ECO:0000256" key="2">
    <source>
        <dbReference type="ARBA" id="ARBA00023125"/>
    </source>
</evidence>
<dbReference type="PROSITE" id="PS50987">
    <property type="entry name" value="HTH_ARSR_2"/>
    <property type="match status" value="1"/>
</dbReference>
<gene>
    <name evidence="5" type="ORF">FYJ84_04980</name>
</gene>
<dbReference type="InterPro" id="IPR036390">
    <property type="entry name" value="WH_DNA-bd_sf"/>
</dbReference>
<dbReference type="GO" id="GO:0003700">
    <property type="term" value="F:DNA-binding transcription factor activity"/>
    <property type="evidence" value="ECO:0007669"/>
    <property type="project" value="InterPro"/>
</dbReference>
<keyword evidence="3" id="KW-0804">Transcription</keyword>
<dbReference type="InterPro" id="IPR011991">
    <property type="entry name" value="ArsR-like_HTH"/>
</dbReference>
<evidence type="ECO:0000313" key="5">
    <source>
        <dbReference type="EMBL" id="MSU08342.1"/>
    </source>
</evidence>
<evidence type="ECO:0000259" key="4">
    <source>
        <dbReference type="PROSITE" id="PS50987"/>
    </source>
</evidence>
<dbReference type="AlphaFoldDB" id="A0A6I2UH44"/>
<dbReference type="InterPro" id="IPR051081">
    <property type="entry name" value="HTH_MetalResp_TranReg"/>
</dbReference>
<feature type="domain" description="HTH arsR-type" evidence="4">
    <location>
        <begin position="1"/>
        <end position="94"/>
    </location>
</feature>
<keyword evidence="1" id="KW-0805">Transcription regulation</keyword>
<proteinExistence type="predicted"/>
<reference evidence="5 6" key="1">
    <citation type="submission" date="2019-08" db="EMBL/GenBank/DDBJ databases">
        <title>In-depth cultivation of the pig gut microbiome towards novel bacterial diversity and tailored functional studies.</title>
        <authorList>
            <person name="Wylensek D."/>
            <person name="Hitch T.C.A."/>
            <person name="Clavel T."/>
        </authorList>
    </citation>
    <scope>NUCLEOTIDE SEQUENCE [LARGE SCALE GENOMIC DNA]</scope>
    <source>
        <strain evidence="5 6">WCA-693-APC-5D-A</strain>
    </source>
</reference>
<dbReference type="PRINTS" id="PR00778">
    <property type="entry name" value="HTHARSR"/>
</dbReference>
<evidence type="ECO:0000313" key="6">
    <source>
        <dbReference type="Proteomes" id="UP000433181"/>
    </source>
</evidence>
<organism evidence="5 6">
    <name type="scientific">Anaerovibrio slackiae</name>
    <dbReference type="NCBI Taxonomy" id="2652309"/>
    <lineage>
        <taxon>Bacteria</taxon>
        <taxon>Bacillati</taxon>
        <taxon>Bacillota</taxon>
        <taxon>Negativicutes</taxon>
        <taxon>Selenomonadales</taxon>
        <taxon>Selenomonadaceae</taxon>
        <taxon>Anaerovibrio</taxon>
    </lineage>
</organism>
<dbReference type="PANTHER" id="PTHR33154">
    <property type="entry name" value="TRANSCRIPTIONAL REGULATOR, ARSR FAMILY"/>
    <property type="match status" value="1"/>
</dbReference>
<comment type="caution">
    <text evidence="5">The sequence shown here is derived from an EMBL/GenBank/DDBJ whole genome shotgun (WGS) entry which is preliminary data.</text>
</comment>
<dbReference type="GO" id="GO:0003677">
    <property type="term" value="F:DNA binding"/>
    <property type="evidence" value="ECO:0007669"/>
    <property type="project" value="UniProtKB-KW"/>
</dbReference>
<evidence type="ECO:0000256" key="1">
    <source>
        <dbReference type="ARBA" id="ARBA00023015"/>
    </source>
</evidence>
<dbReference type="SMART" id="SM00418">
    <property type="entry name" value="HTH_ARSR"/>
    <property type="match status" value="1"/>
</dbReference>
<protein>
    <submittedName>
        <fullName evidence="5">Winged helix-turn-helix transcriptional regulator</fullName>
    </submittedName>
</protein>
<dbReference type="Proteomes" id="UP000433181">
    <property type="component" value="Unassembled WGS sequence"/>
</dbReference>
<dbReference type="EMBL" id="VUNR01000007">
    <property type="protein sequence ID" value="MSU08342.1"/>
    <property type="molecule type" value="Genomic_DNA"/>
</dbReference>
<keyword evidence="2" id="KW-0238">DNA-binding</keyword>
<keyword evidence="6" id="KW-1185">Reference proteome</keyword>
<dbReference type="InterPro" id="IPR036388">
    <property type="entry name" value="WH-like_DNA-bd_sf"/>
</dbReference>
<dbReference type="InterPro" id="IPR001845">
    <property type="entry name" value="HTH_ArsR_DNA-bd_dom"/>
</dbReference>
<accession>A0A6I2UH44</accession>
<dbReference type="CDD" id="cd00090">
    <property type="entry name" value="HTH_ARSR"/>
    <property type="match status" value="1"/>
</dbReference>
<sequence>MRFVDYRNDAKLFKALSDENRLQILAQLNAEEKCACVLLEKLAISQPTLSHHMRVLVDARLVECRREGKWMYYSLRRGAKEELSGIIEAYMACP</sequence>
<name>A0A6I2UH44_9FIRM</name>